<dbReference type="EMBL" id="FN667741">
    <property type="protein sequence ID" value="CBJ81851.1"/>
    <property type="molecule type" value="Genomic_DNA"/>
</dbReference>
<evidence type="ECO:0000256" key="1">
    <source>
        <dbReference type="SAM" id="Phobius"/>
    </source>
</evidence>
<reference evidence="2" key="1">
    <citation type="journal article" date="2011" name="PLoS ONE">
        <title>The entomopathogenic bacterial endosymbionts xenorhabdus and photorhabdus: convergent lifestyles from divergent genomes.</title>
        <authorList>
            <person name="Chaston J.M."/>
            <person name="Suen G."/>
            <person name="Tucker S.L."/>
            <person name="Andersen A.W."/>
            <person name="Bhasin A."/>
            <person name="Bode E."/>
            <person name="Bode H.B."/>
            <person name="Brachmann A.O."/>
            <person name="Cowles C.E."/>
            <person name="Cowles K.N."/>
            <person name="Darby C."/>
            <person name="de Leon L."/>
            <person name="Drace K."/>
            <person name="Du Z."/>
            <person name="Givaudan A."/>
            <person name="Herbert Tran E.E."/>
            <person name="Jewell K.A."/>
            <person name="Knack J.J."/>
            <person name="Krasomil-Osterfeld K.C."/>
            <person name="Kukor R."/>
            <person name="Lanois A."/>
            <person name="Latreille P."/>
            <person name="Leimgruber N.K."/>
            <person name="Lipke C.M."/>
            <person name="Liu R."/>
            <person name="Lu X."/>
            <person name="Martens E.C."/>
            <person name="Marri P.R."/>
            <person name="Medigue C."/>
            <person name="Menard M.L."/>
            <person name="Miller N.M."/>
            <person name="Morales-Soto N."/>
            <person name="Norton S."/>
            <person name="Ogier J.C."/>
            <person name="Orchard S.S."/>
            <person name="Park D."/>
            <person name="Park Y."/>
            <person name="Qurollo B.A."/>
            <person name="Sugar D.R."/>
            <person name="Richards G.R."/>
            <person name="Rouy Z."/>
            <person name="Slominski B."/>
            <person name="Slominski K."/>
            <person name="Snyder H."/>
            <person name="Tjaden B.C."/>
            <person name="van der Hoeven R."/>
            <person name="Welch R.D."/>
            <person name="Wheeler C."/>
            <person name="Xiang B."/>
            <person name="Barbazuk B."/>
            <person name="Gaudriault S."/>
            <person name="Goodner B."/>
            <person name="Slater S.C."/>
            <person name="Forst S."/>
            <person name="Goldman B.S."/>
            <person name="Goodrich-Blair H."/>
        </authorList>
    </citation>
    <scope>NUCLEOTIDE SEQUENCE [LARGE SCALE GENOMIC DNA]</scope>
    <source>
        <strain evidence="2">SS-2004</strain>
    </source>
</reference>
<sequence length="47" mass="5507">MIEQDYRNIKRRTRPMLGFKNFRGAQVLFAVIDTNKVILFIHGDGLL</sequence>
<feature type="transmembrane region" description="Helical" evidence="1">
    <location>
        <begin position="21"/>
        <end position="41"/>
    </location>
</feature>
<keyword evidence="1" id="KW-0472">Membrane</keyword>
<evidence type="ECO:0000313" key="3">
    <source>
        <dbReference type="Proteomes" id="UP000002045"/>
    </source>
</evidence>
<dbReference type="AlphaFoldDB" id="D3V7N9"/>
<proteinExistence type="predicted"/>
<protein>
    <submittedName>
        <fullName evidence="2">Transposase</fullName>
    </submittedName>
</protein>
<dbReference type="Proteomes" id="UP000002045">
    <property type="component" value="Chromosome"/>
</dbReference>
<organism evidence="2 3">
    <name type="scientific">Xenorhabdus bovienii (strain SS-2004)</name>
    <name type="common">Xenorhabdus nematophila subsp. bovienii</name>
    <dbReference type="NCBI Taxonomy" id="406818"/>
    <lineage>
        <taxon>Bacteria</taxon>
        <taxon>Pseudomonadati</taxon>
        <taxon>Pseudomonadota</taxon>
        <taxon>Gammaproteobacteria</taxon>
        <taxon>Enterobacterales</taxon>
        <taxon>Morganellaceae</taxon>
        <taxon>Xenorhabdus</taxon>
    </lineage>
</organism>
<evidence type="ECO:0000313" key="2">
    <source>
        <dbReference type="EMBL" id="CBJ81851.1"/>
    </source>
</evidence>
<keyword evidence="1" id="KW-0812">Transmembrane</keyword>
<keyword evidence="1" id="KW-1133">Transmembrane helix</keyword>
<accession>D3V7N9</accession>
<dbReference type="HOGENOM" id="CLU_3174898_0_0_6"/>
<name>D3V7N9_XENBS</name>
<dbReference type="KEGG" id="xbo:XBJ1_2727"/>
<gene>
    <name evidence="2" type="ordered locus">XBJ1_2727</name>
</gene>